<comment type="caution">
    <text evidence="1">The sequence shown here is derived from an EMBL/GenBank/DDBJ whole genome shotgun (WGS) entry which is preliminary data.</text>
</comment>
<evidence type="ECO:0000313" key="2">
    <source>
        <dbReference type="Proteomes" id="UP000314294"/>
    </source>
</evidence>
<accession>A0A4Z2GVS9</accession>
<evidence type="ECO:0000313" key="1">
    <source>
        <dbReference type="EMBL" id="TNN56863.1"/>
    </source>
</evidence>
<dbReference type="AlphaFoldDB" id="A0A4Z2GVS9"/>
<keyword evidence="2" id="KW-1185">Reference proteome</keyword>
<protein>
    <submittedName>
        <fullName evidence="1">Uncharacterized protein</fullName>
    </submittedName>
</protein>
<dbReference type="Proteomes" id="UP000314294">
    <property type="component" value="Unassembled WGS sequence"/>
</dbReference>
<dbReference type="EMBL" id="SRLO01000419">
    <property type="protein sequence ID" value="TNN56863.1"/>
    <property type="molecule type" value="Genomic_DNA"/>
</dbReference>
<organism evidence="1 2">
    <name type="scientific">Liparis tanakae</name>
    <name type="common">Tanaka's snailfish</name>
    <dbReference type="NCBI Taxonomy" id="230148"/>
    <lineage>
        <taxon>Eukaryota</taxon>
        <taxon>Metazoa</taxon>
        <taxon>Chordata</taxon>
        <taxon>Craniata</taxon>
        <taxon>Vertebrata</taxon>
        <taxon>Euteleostomi</taxon>
        <taxon>Actinopterygii</taxon>
        <taxon>Neopterygii</taxon>
        <taxon>Teleostei</taxon>
        <taxon>Neoteleostei</taxon>
        <taxon>Acanthomorphata</taxon>
        <taxon>Eupercaria</taxon>
        <taxon>Perciformes</taxon>
        <taxon>Cottioidei</taxon>
        <taxon>Cottales</taxon>
        <taxon>Liparidae</taxon>
        <taxon>Liparis</taxon>
    </lineage>
</organism>
<sequence length="74" mass="8125">MDGREDAEGTAGRVEAALTETQRALAFKNKKEKTNSDPLLPTLGSLLYHLLTMLESPRECFGNTCLHTGNTSWS</sequence>
<reference evidence="1 2" key="1">
    <citation type="submission" date="2019-03" db="EMBL/GenBank/DDBJ databases">
        <title>First draft genome of Liparis tanakae, snailfish: a comprehensive survey of snailfish specific genes.</title>
        <authorList>
            <person name="Kim W."/>
            <person name="Song I."/>
            <person name="Jeong J.-H."/>
            <person name="Kim D."/>
            <person name="Kim S."/>
            <person name="Ryu S."/>
            <person name="Song J.Y."/>
            <person name="Lee S.K."/>
        </authorList>
    </citation>
    <scope>NUCLEOTIDE SEQUENCE [LARGE SCALE GENOMIC DNA]</scope>
    <source>
        <tissue evidence="1">Muscle</tissue>
    </source>
</reference>
<name>A0A4Z2GVS9_9TELE</name>
<proteinExistence type="predicted"/>
<gene>
    <name evidence="1" type="ORF">EYF80_032959</name>
</gene>